<dbReference type="EMBL" id="BSOR01000023">
    <property type="protein sequence ID" value="GLR63958.1"/>
    <property type="molecule type" value="Genomic_DNA"/>
</dbReference>
<feature type="transmembrane region" description="Helical" evidence="11">
    <location>
        <begin position="397"/>
        <end position="416"/>
    </location>
</feature>
<feature type="domain" description="Peptidase M48" evidence="12">
    <location>
        <begin position="111"/>
        <end position="297"/>
    </location>
</feature>
<comment type="cofactor">
    <cofactor evidence="1">
        <name>Zn(2+)</name>
        <dbReference type="ChEBI" id="CHEBI:29105"/>
    </cofactor>
</comment>
<keyword evidence="8 11" id="KW-1133">Transmembrane helix</keyword>
<evidence type="ECO:0000256" key="4">
    <source>
        <dbReference type="ARBA" id="ARBA00022692"/>
    </source>
</evidence>
<dbReference type="InterPro" id="IPR050083">
    <property type="entry name" value="HtpX_protease"/>
</dbReference>
<reference evidence="14" key="1">
    <citation type="journal article" date="2019" name="Int. J. Syst. Evol. Microbiol.">
        <title>The Global Catalogue of Microorganisms (GCM) 10K type strain sequencing project: providing services to taxonomists for standard genome sequencing and annotation.</title>
        <authorList>
            <consortium name="The Broad Institute Genomics Platform"/>
            <consortium name="The Broad Institute Genome Sequencing Center for Infectious Disease"/>
            <person name="Wu L."/>
            <person name="Ma J."/>
        </authorList>
    </citation>
    <scope>NUCLEOTIDE SEQUENCE [LARGE SCALE GENOMIC DNA]</scope>
    <source>
        <strain evidence="14">NBRC 100033</strain>
    </source>
</reference>
<keyword evidence="6" id="KW-0378">Hydrolase</keyword>
<dbReference type="RefSeq" id="WP_027850942.1">
    <property type="nucleotide sequence ID" value="NZ_BSOR01000023.1"/>
</dbReference>
<evidence type="ECO:0000256" key="1">
    <source>
        <dbReference type="ARBA" id="ARBA00001947"/>
    </source>
</evidence>
<protein>
    <recommendedName>
        <fullName evidence="12">Peptidase M48 domain-containing protein</fullName>
    </recommendedName>
</protein>
<keyword evidence="7" id="KW-0862">Zinc</keyword>
<dbReference type="PANTHER" id="PTHR43221">
    <property type="entry name" value="PROTEASE HTPX"/>
    <property type="match status" value="1"/>
</dbReference>
<feature type="transmembrane region" description="Helical" evidence="11">
    <location>
        <begin position="53"/>
        <end position="71"/>
    </location>
</feature>
<name>A0ABQ5ZY04_9GAMM</name>
<evidence type="ECO:0000256" key="7">
    <source>
        <dbReference type="ARBA" id="ARBA00022833"/>
    </source>
</evidence>
<evidence type="ECO:0000256" key="3">
    <source>
        <dbReference type="ARBA" id="ARBA00022670"/>
    </source>
</evidence>
<keyword evidence="9" id="KW-0482">Metalloprotease</keyword>
<accession>A0ABQ5ZY04</accession>
<feature type="transmembrane region" description="Helical" evidence="11">
    <location>
        <begin position="317"/>
        <end position="337"/>
    </location>
</feature>
<evidence type="ECO:0000313" key="14">
    <source>
        <dbReference type="Proteomes" id="UP001156682"/>
    </source>
</evidence>
<evidence type="ECO:0000256" key="8">
    <source>
        <dbReference type="ARBA" id="ARBA00022989"/>
    </source>
</evidence>
<keyword evidence="4 11" id="KW-0812">Transmembrane</keyword>
<sequence length="566" mass="64981">MLALIASPLLVIIATAFFVSVTVLIYSPVIVPLFFLLDWLYASGYIPWDQWRILYTVLFLYVSFILLHGIADNLFGFTYRQISQDDNIEEATPDNENLAWLYNAFKQVKEQFPSEKKARVFYCSEGQVNAIAFRDLRHKGVMIYGGLLKKIIDKNTEDASFLAIKGILAHELSHLTNWDFLSMQYRQALAKQFAFHMKIRDQVYATLHQVLPLILIVGLFVRWAMVILYNLSSVVINGIISIYKRLDAAISRSIEFRCDRQAAKAVGWQSIFLGLNSLPINSRSTLFDSHPDGVSRLLYVHRRGGEKSSQQHISGSIVARITALMLYPILFLLAWWLGEVAEVLPQGYFLPVYQLLLVYLHAVPGFTFVTEFLISTWDYLVGSVAFILNWGQQDSSYLWLWTQVQSMSIWGLALSFHDNLLSNVYRLYEIFIVHINNWTNWSLSSNNFFIKWLPFTSTILLELVMVRLLLNSLMLIKKILASINEKFFLIRFTIATRVFRKKSAPELDDLLITAFNERNYSAILRLVRKGAHPARVKLTTGHTLSQHLKSNGDPLASSIARLMPKE</sequence>
<feature type="transmembrane region" description="Helical" evidence="11">
    <location>
        <begin position="9"/>
        <end position="41"/>
    </location>
</feature>
<comment type="caution">
    <text evidence="13">The sequence shown here is derived from an EMBL/GenBank/DDBJ whole genome shotgun (WGS) entry which is preliminary data.</text>
</comment>
<keyword evidence="5" id="KW-0479">Metal-binding</keyword>
<dbReference type="Proteomes" id="UP001156682">
    <property type="component" value="Unassembled WGS sequence"/>
</dbReference>
<keyword evidence="3" id="KW-0645">Protease</keyword>
<evidence type="ECO:0000313" key="13">
    <source>
        <dbReference type="EMBL" id="GLR63958.1"/>
    </source>
</evidence>
<dbReference type="PANTHER" id="PTHR43221:SF2">
    <property type="entry name" value="PROTEASE HTPX HOMOLOG"/>
    <property type="match status" value="1"/>
</dbReference>
<evidence type="ECO:0000256" key="10">
    <source>
        <dbReference type="ARBA" id="ARBA00023136"/>
    </source>
</evidence>
<evidence type="ECO:0000256" key="9">
    <source>
        <dbReference type="ARBA" id="ARBA00023049"/>
    </source>
</evidence>
<dbReference type="Gene3D" id="3.30.2010.10">
    <property type="entry name" value="Metalloproteases ('zincins'), catalytic domain"/>
    <property type="match status" value="1"/>
</dbReference>
<proteinExistence type="predicted"/>
<dbReference type="InterPro" id="IPR001915">
    <property type="entry name" value="Peptidase_M48"/>
</dbReference>
<evidence type="ECO:0000256" key="6">
    <source>
        <dbReference type="ARBA" id="ARBA00022801"/>
    </source>
</evidence>
<keyword evidence="14" id="KW-1185">Reference proteome</keyword>
<evidence type="ECO:0000256" key="11">
    <source>
        <dbReference type="SAM" id="Phobius"/>
    </source>
</evidence>
<gene>
    <name evidence="13" type="ORF">GCM10007878_13960</name>
</gene>
<evidence type="ECO:0000256" key="2">
    <source>
        <dbReference type="ARBA" id="ARBA00022475"/>
    </source>
</evidence>
<organism evidence="13 14">
    <name type="scientific">Marinospirillum insulare</name>
    <dbReference type="NCBI Taxonomy" id="217169"/>
    <lineage>
        <taxon>Bacteria</taxon>
        <taxon>Pseudomonadati</taxon>
        <taxon>Pseudomonadota</taxon>
        <taxon>Gammaproteobacteria</taxon>
        <taxon>Oceanospirillales</taxon>
        <taxon>Oceanospirillaceae</taxon>
        <taxon>Marinospirillum</taxon>
    </lineage>
</organism>
<feature type="transmembrane region" description="Helical" evidence="11">
    <location>
        <begin position="203"/>
        <end position="221"/>
    </location>
</feature>
<keyword evidence="2" id="KW-1003">Cell membrane</keyword>
<feature type="transmembrane region" description="Helical" evidence="11">
    <location>
        <begin position="357"/>
        <end position="390"/>
    </location>
</feature>
<feature type="transmembrane region" description="Helical" evidence="11">
    <location>
        <begin position="449"/>
        <end position="470"/>
    </location>
</feature>
<dbReference type="Pfam" id="PF01435">
    <property type="entry name" value="Peptidase_M48"/>
    <property type="match status" value="1"/>
</dbReference>
<feature type="transmembrane region" description="Helical" evidence="11">
    <location>
        <begin position="227"/>
        <end position="243"/>
    </location>
</feature>
<keyword evidence="10 11" id="KW-0472">Membrane</keyword>
<evidence type="ECO:0000256" key="5">
    <source>
        <dbReference type="ARBA" id="ARBA00022723"/>
    </source>
</evidence>
<evidence type="ECO:0000259" key="12">
    <source>
        <dbReference type="Pfam" id="PF01435"/>
    </source>
</evidence>